<dbReference type="GO" id="GO:0016746">
    <property type="term" value="F:acyltransferase activity"/>
    <property type="evidence" value="ECO:0007669"/>
    <property type="project" value="UniProtKB-KW"/>
</dbReference>
<evidence type="ECO:0000256" key="8">
    <source>
        <dbReference type="ARBA" id="ARBA00022679"/>
    </source>
</evidence>
<evidence type="ECO:0000256" key="1">
    <source>
        <dbReference type="ARBA" id="ARBA00000026"/>
    </source>
</evidence>
<sequence>MTDTRPHQDTVDASGEPIRPLSRLETYFTFGFGHFGGQSMLISGDLNIEALNDTCIEMQLRHESLRSIIRKNDQVPEFVATHQPPKSIRVFEGEDLGTRSTGREAVFDQTQQLFYVDLLLGEGQARVTFFVHHSIADGRHGSAILIEFWSLYAQRVEEGQFPPILTQKFPQSGEYFLNRTQYPGADPSVKADEVLRVPLWDEAALAQKLPPPREPALAKQMTLEKLGRASLARLGNIESISINSLVSAALIRAHVRAGDPVPLYFYPVDLRDCVTPPVAPTEATNLLSNAWFGDVEIGPDLVTLARKIHVQFDRDLADGTIHRTRVRNEPTKLLADKSFGGAIHATQLGRIRVPRLPGNLVVDDITSSHASALGPAIYTFLYGREVSVYTIDSLNQRLRVGFLAGSYEKSDELLAYIEDELTAAIDARI</sequence>
<dbReference type="Gene3D" id="3.30.559.30">
    <property type="entry name" value="Nonribosomal peptide synthetase, condensation domain"/>
    <property type="match status" value="1"/>
</dbReference>
<dbReference type="EC" id="2.3.1.282" evidence="5"/>
<evidence type="ECO:0000256" key="5">
    <source>
        <dbReference type="ARBA" id="ARBA00012866"/>
    </source>
</evidence>
<dbReference type="RefSeq" id="WP_024571127.1">
    <property type="nucleotide sequence ID" value="NZ_CP021122.1"/>
</dbReference>
<evidence type="ECO:0000256" key="6">
    <source>
        <dbReference type="ARBA" id="ARBA00013449"/>
    </source>
</evidence>
<organism evidence="14 15">
    <name type="scientific">Mycobacteroides abscessus subsp. massiliense</name>
    <dbReference type="NCBI Taxonomy" id="1962118"/>
    <lineage>
        <taxon>Bacteria</taxon>
        <taxon>Bacillati</taxon>
        <taxon>Actinomycetota</taxon>
        <taxon>Actinomycetes</taxon>
        <taxon>Mycobacteriales</taxon>
        <taxon>Mycobacteriaceae</taxon>
        <taxon>Mycobacteroides</taxon>
        <taxon>Mycobacteroides abscessus</taxon>
    </lineage>
</organism>
<evidence type="ECO:0000256" key="10">
    <source>
        <dbReference type="ARBA" id="ARBA00030465"/>
    </source>
</evidence>
<accession>A0A1T7WER7</accession>
<keyword evidence="8 14" id="KW-0808">Transferase</keyword>
<dbReference type="AlphaFoldDB" id="A0A1T7WER7"/>
<feature type="domain" description="Phthiocerol/phthiodiolone dimycocerosyl transferase C-terminal" evidence="13">
    <location>
        <begin position="220"/>
        <end position="372"/>
    </location>
</feature>
<evidence type="ECO:0000256" key="4">
    <source>
        <dbReference type="ARBA" id="ARBA00006558"/>
    </source>
</evidence>
<comment type="similarity">
    <text evidence="4">Belongs to the acyltransferase PapA5 family.</text>
</comment>
<keyword evidence="7" id="KW-0444">Lipid biosynthesis</keyword>
<comment type="catalytic activity">
    <reaction evidence="3">
        <text>2 a mycocerosyl-[mycocerosic acid synthase] + a phthiodiolone = a dimycocerosyl phthiodiolone + 2 holo-[mycocerosic acid synthase].</text>
        <dbReference type="EC" id="2.3.1.282"/>
    </reaction>
</comment>
<proteinExistence type="inferred from homology"/>
<evidence type="ECO:0000259" key="13">
    <source>
        <dbReference type="Pfam" id="PF16911"/>
    </source>
</evidence>
<evidence type="ECO:0000256" key="2">
    <source>
        <dbReference type="ARBA" id="ARBA00000625"/>
    </source>
</evidence>
<evidence type="ECO:0000256" key="7">
    <source>
        <dbReference type="ARBA" id="ARBA00022516"/>
    </source>
</evidence>
<evidence type="ECO:0000256" key="12">
    <source>
        <dbReference type="ARBA" id="ARBA00033407"/>
    </source>
</evidence>
<dbReference type="EMBL" id="FVGW01000013">
    <property type="protein sequence ID" value="SKM72696.1"/>
    <property type="molecule type" value="Genomic_DNA"/>
</dbReference>
<gene>
    <name evidence="14" type="primary">papA5_3</name>
    <name evidence="14" type="ORF">SAMEA2259716_04905</name>
</gene>
<evidence type="ECO:0000313" key="14">
    <source>
        <dbReference type="EMBL" id="SKM72696.1"/>
    </source>
</evidence>
<dbReference type="Gene3D" id="3.30.559.10">
    <property type="entry name" value="Chloramphenicol acetyltransferase-like domain"/>
    <property type="match status" value="1"/>
</dbReference>
<dbReference type="InterPro" id="IPR031641">
    <property type="entry name" value="PapA_C"/>
</dbReference>
<evidence type="ECO:0000313" key="15">
    <source>
        <dbReference type="Proteomes" id="UP000190074"/>
    </source>
</evidence>
<comment type="catalytic activity">
    <reaction evidence="1">
        <text>2 a mycocerosyl-[mycocerosic acid synthase] + a phthiocerol = a dimycocerosyl phthiocerol + 2 holo-[mycocerosic acid synthase].</text>
        <dbReference type="EC" id="2.3.1.282"/>
    </reaction>
</comment>
<dbReference type="Pfam" id="PF16911">
    <property type="entry name" value="PapA_C"/>
    <property type="match status" value="1"/>
</dbReference>
<dbReference type="InterPro" id="IPR023213">
    <property type="entry name" value="CAT-like_dom_sf"/>
</dbReference>
<evidence type="ECO:0000256" key="3">
    <source>
        <dbReference type="ARBA" id="ARBA00001907"/>
    </source>
</evidence>
<name>A0A1T7WER7_9MYCO</name>
<keyword evidence="9 14" id="KW-0012">Acyltransferase</keyword>
<reference evidence="14 15" key="1">
    <citation type="submission" date="2016-11" db="EMBL/GenBank/DDBJ databases">
        <authorList>
            <consortium name="Pathogen Informatics"/>
        </authorList>
    </citation>
    <scope>NUCLEOTIDE SEQUENCE [LARGE SCALE GENOMIC DNA]</scope>
    <source>
        <strain evidence="14 15">911</strain>
    </source>
</reference>
<dbReference type="NCBIfam" id="NF006787">
    <property type="entry name" value="PRK09294.1-1"/>
    <property type="match status" value="1"/>
</dbReference>
<protein>
    <recommendedName>
        <fullName evidence="6">Phthiocerol/phthiodiolone dimycocerosyl transferase</fullName>
        <ecNumber evidence="5">2.3.1.282</ecNumber>
    </recommendedName>
    <alternativeName>
        <fullName evidence="12">Acyltransferase PapA5</fullName>
    </alternativeName>
    <alternativeName>
        <fullName evidence="10">Phthiocerol/phthiodiolone O-acyltransferase</fullName>
    </alternativeName>
    <alternativeName>
        <fullName evidence="11">Polyketide synthase-associated protein A5</fullName>
    </alternativeName>
</protein>
<evidence type="ECO:0000256" key="9">
    <source>
        <dbReference type="ARBA" id="ARBA00023315"/>
    </source>
</evidence>
<dbReference type="Proteomes" id="UP000190074">
    <property type="component" value="Unassembled WGS sequence"/>
</dbReference>
<evidence type="ECO:0000256" key="11">
    <source>
        <dbReference type="ARBA" id="ARBA00032317"/>
    </source>
</evidence>
<keyword evidence="7" id="KW-0443">Lipid metabolism</keyword>
<dbReference type="SUPFAM" id="SSF52777">
    <property type="entry name" value="CoA-dependent acyltransferases"/>
    <property type="match status" value="2"/>
</dbReference>
<comment type="catalytic activity">
    <reaction evidence="2">
        <text>2 a mycocerosyl-[mycocerosic acid synthase] + a phenolphthiocerol = a dimycocerosyl phenolphthiocerol + 2 holo-[mycocerosic acid synthase].</text>
        <dbReference type="EC" id="2.3.1.282"/>
    </reaction>
</comment>